<keyword evidence="3" id="KW-0808">Transferase</keyword>
<dbReference type="Pfam" id="PF13439">
    <property type="entry name" value="Glyco_transf_4"/>
    <property type="match status" value="1"/>
</dbReference>
<feature type="domain" description="Glycosyl transferase family 1" evidence="4">
    <location>
        <begin position="222"/>
        <end position="373"/>
    </location>
</feature>
<dbReference type="Proteomes" id="UP000598775">
    <property type="component" value="Unassembled WGS sequence"/>
</dbReference>
<dbReference type="Pfam" id="PF00534">
    <property type="entry name" value="Glycos_transf_1"/>
    <property type="match status" value="1"/>
</dbReference>
<organism evidence="6 7">
    <name type="scientific">Subtercola lobariae</name>
    <dbReference type="NCBI Taxonomy" id="1588641"/>
    <lineage>
        <taxon>Bacteria</taxon>
        <taxon>Bacillati</taxon>
        <taxon>Actinomycetota</taxon>
        <taxon>Actinomycetes</taxon>
        <taxon>Micrococcales</taxon>
        <taxon>Microbacteriaceae</taxon>
        <taxon>Subtercola</taxon>
    </lineage>
</organism>
<evidence type="ECO:0000256" key="1">
    <source>
        <dbReference type="ARBA" id="ARBA00021292"/>
    </source>
</evidence>
<evidence type="ECO:0000313" key="7">
    <source>
        <dbReference type="Proteomes" id="UP000598775"/>
    </source>
</evidence>
<evidence type="ECO:0000256" key="3">
    <source>
        <dbReference type="ARBA" id="ARBA00022679"/>
    </source>
</evidence>
<evidence type="ECO:0000259" key="4">
    <source>
        <dbReference type="Pfam" id="PF00534"/>
    </source>
</evidence>
<dbReference type="GO" id="GO:1901137">
    <property type="term" value="P:carbohydrate derivative biosynthetic process"/>
    <property type="evidence" value="ECO:0007669"/>
    <property type="project" value="UniProtKB-ARBA"/>
</dbReference>
<dbReference type="AlphaFoldDB" id="A0A917B576"/>
<dbReference type="InterPro" id="IPR050194">
    <property type="entry name" value="Glycosyltransferase_grp1"/>
</dbReference>
<name>A0A917B576_9MICO</name>
<dbReference type="EMBL" id="BMGP01000003">
    <property type="protein sequence ID" value="GGF24588.1"/>
    <property type="molecule type" value="Genomic_DNA"/>
</dbReference>
<dbReference type="PANTHER" id="PTHR45947">
    <property type="entry name" value="SULFOQUINOVOSYL TRANSFERASE SQD2"/>
    <property type="match status" value="1"/>
</dbReference>
<gene>
    <name evidence="6" type="ORF">GCM10011399_17610</name>
</gene>
<comment type="caution">
    <text evidence="6">The sequence shown here is derived from an EMBL/GenBank/DDBJ whole genome shotgun (WGS) entry which is preliminary data.</text>
</comment>
<protein>
    <recommendedName>
        <fullName evidence="1">D-inositol 3-phosphate glycosyltransferase</fullName>
    </recommendedName>
</protein>
<dbReference type="SUPFAM" id="SSF53756">
    <property type="entry name" value="UDP-Glycosyltransferase/glycogen phosphorylase"/>
    <property type="match status" value="1"/>
</dbReference>
<dbReference type="Gene3D" id="3.40.50.2000">
    <property type="entry name" value="Glycogen Phosphorylase B"/>
    <property type="match status" value="2"/>
</dbReference>
<dbReference type="InterPro" id="IPR001296">
    <property type="entry name" value="Glyco_trans_1"/>
</dbReference>
<evidence type="ECO:0000313" key="6">
    <source>
        <dbReference type="EMBL" id="GGF24588.1"/>
    </source>
</evidence>
<reference evidence="6 7" key="1">
    <citation type="journal article" date="2014" name="Int. J. Syst. Evol. Microbiol.">
        <title>Complete genome sequence of Corynebacterium casei LMG S-19264T (=DSM 44701T), isolated from a smear-ripened cheese.</title>
        <authorList>
            <consortium name="US DOE Joint Genome Institute (JGI-PGF)"/>
            <person name="Walter F."/>
            <person name="Albersmeier A."/>
            <person name="Kalinowski J."/>
            <person name="Ruckert C."/>
        </authorList>
    </citation>
    <scope>NUCLEOTIDE SEQUENCE [LARGE SCALE GENOMIC DNA]</scope>
    <source>
        <strain evidence="6 7">CGMCC 1.12976</strain>
    </source>
</reference>
<sequence length="454" mass="49419">MSDTSGKSPASTSAGPAKPLKIVIGADTFSPNVNGSARFSQRLASGMAARGHDVHVVAPAASRKHGTWVEEYDGQDITVHRLRSFRWYPHDWLRWSEPWFINKNSDRILAEVDPDVVHFQSHIIVGRGLSIAARKRGGVRIIGTNHFMPENLLEFTLLPKSWQEKAVGMAWRAAKRTFGRADVVTTPTQSAAEFLEKYTGLDGVLAISCGIDALNYTPDFTPRTENRILFVGRVTGEKQIDVLIKAISLMPADLDVKLDIVGGGDLLQKLEHQAKAIGVSDRVHFTGYVTEEELRASYTRATVFAMPSIAELQSIATMEAMASGLPVVAANAMALPHLVKDGQNGFLFEPGDAQQLADKLEYLLRLPQDELDAFKRASLKYIEAHDLQRTIRTFEQLYRGASEVDVAAIDAELAAEALEAHDAAAVSGAVDADGVTLLEPEVGRAGLEPATDGL</sequence>
<keyword evidence="7" id="KW-1185">Reference proteome</keyword>
<keyword evidence="2" id="KW-0328">Glycosyltransferase</keyword>
<feature type="domain" description="Glycosyltransferase subfamily 4-like N-terminal" evidence="5">
    <location>
        <begin position="33"/>
        <end position="212"/>
    </location>
</feature>
<proteinExistence type="predicted"/>
<evidence type="ECO:0000256" key="2">
    <source>
        <dbReference type="ARBA" id="ARBA00022676"/>
    </source>
</evidence>
<accession>A0A917B576</accession>
<dbReference type="InterPro" id="IPR028098">
    <property type="entry name" value="Glyco_trans_4-like_N"/>
</dbReference>
<evidence type="ECO:0000259" key="5">
    <source>
        <dbReference type="Pfam" id="PF13439"/>
    </source>
</evidence>
<dbReference type="PANTHER" id="PTHR45947:SF3">
    <property type="entry name" value="SULFOQUINOVOSYL TRANSFERASE SQD2"/>
    <property type="match status" value="1"/>
</dbReference>
<dbReference type="GO" id="GO:0016757">
    <property type="term" value="F:glycosyltransferase activity"/>
    <property type="evidence" value="ECO:0007669"/>
    <property type="project" value="UniProtKB-KW"/>
</dbReference>